<evidence type="ECO:0000256" key="5">
    <source>
        <dbReference type="ARBA" id="ARBA00022989"/>
    </source>
</evidence>
<evidence type="ECO:0000256" key="4">
    <source>
        <dbReference type="ARBA" id="ARBA00022927"/>
    </source>
</evidence>
<dbReference type="Pfam" id="PF09451">
    <property type="entry name" value="ATG27"/>
    <property type="match status" value="1"/>
</dbReference>
<evidence type="ECO:0000256" key="9">
    <source>
        <dbReference type="SAM" id="SignalP"/>
    </source>
</evidence>
<dbReference type="PANTHER" id="PTHR15071">
    <property type="entry name" value="MANNOSE-6-PHOSPHATE RECEPTOR FAMILY MEMBER"/>
    <property type="match status" value="1"/>
</dbReference>
<dbReference type="EMBL" id="JASNQZ010000006">
    <property type="protein sequence ID" value="KAL0955933.1"/>
    <property type="molecule type" value="Genomic_DNA"/>
</dbReference>
<dbReference type="SUPFAM" id="SSF50911">
    <property type="entry name" value="Mannose 6-phosphate receptor domain"/>
    <property type="match status" value="1"/>
</dbReference>
<keyword evidence="6 8" id="KW-0472">Membrane</keyword>
<keyword evidence="11" id="KW-1185">Reference proteome</keyword>
<evidence type="ECO:0000313" key="11">
    <source>
        <dbReference type="Proteomes" id="UP001556367"/>
    </source>
</evidence>
<gene>
    <name evidence="10" type="ORF">HGRIS_002121</name>
</gene>
<comment type="caution">
    <text evidence="10">The sequence shown here is derived from an EMBL/GenBank/DDBJ whole genome shotgun (WGS) entry which is preliminary data.</text>
</comment>
<keyword evidence="3 9" id="KW-0732">Signal</keyword>
<evidence type="ECO:0008006" key="12">
    <source>
        <dbReference type="Google" id="ProtNLM"/>
    </source>
</evidence>
<evidence type="ECO:0000256" key="1">
    <source>
        <dbReference type="ARBA" id="ARBA00004472"/>
    </source>
</evidence>
<name>A0ABR3JKL6_9AGAR</name>
<feature type="compositionally biased region" description="Basic and acidic residues" evidence="7">
    <location>
        <begin position="199"/>
        <end position="215"/>
    </location>
</feature>
<dbReference type="Proteomes" id="UP001556367">
    <property type="component" value="Unassembled WGS sequence"/>
</dbReference>
<dbReference type="InterPro" id="IPR018939">
    <property type="entry name" value="Autophagy-rel_prot_27"/>
</dbReference>
<evidence type="ECO:0000256" key="8">
    <source>
        <dbReference type="SAM" id="Phobius"/>
    </source>
</evidence>
<evidence type="ECO:0000256" key="2">
    <source>
        <dbReference type="ARBA" id="ARBA00022692"/>
    </source>
</evidence>
<evidence type="ECO:0000256" key="6">
    <source>
        <dbReference type="ARBA" id="ARBA00023136"/>
    </source>
</evidence>
<feature type="transmembrane region" description="Helical" evidence="8">
    <location>
        <begin position="231"/>
        <end position="252"/>
    </location>
</feature>
<dbReference type="Gene3D" id="2.70.130.10">
    <property type="entry name" value="Mannose-6-phosphate receptor binding domain"/>
    <property type="match status" value="1"/>
</dbReference>
<dbReference type="InterPro" id="IPR009011">
    <property type="entry name" value="Man6P_isomerase_rcpt-bd_dom_sf"/>
</dbReference>
<evidence type="ECO:0000256" key="7">
    <source>
        <dbReference type="SAM" id="MobiDB-lite"/>
    </source>
</evidence>
<keyword evidence="2 8" id="KW-0812">Transmembrane</keyword>
<reference evidence="11" key="1">
    <citation type="submission" date="2024-06" db="EMBL/GenBank/DDBJ databases">
        <title>Multi-omics analyses provide insights into the biosynthesis of the anticancer antibiotic pleurotin in Hohenbuehelia grisea.</title>
        <authorList>
            <person name="Weaver J.A."/>
            <person name="Alberti F."/>
        </authorList>
    </citation>
    <scope>NUCLEOTIDE SEQUENCE [LARGE SCALE GENOMIC DNA]</scope>
    <source>
        <strain evidence="11">T-177</strain>
    </source>
</reference>
<sequence length="301" mass="32678">MILRGSPPELFAILLRVYAVLNVVAAVAAADEPFNCRPTIGSFKYDLTSLGGQHSVARERSQPPSTWVDTVTFDLCDKLKKQDDVPEVDQCPDGTQVCLTKTNKKSGEADRITSVIPIAQVSSLNPQLATLDSPTKGILVQLHGPEYPHPTNTTPAAQIFKLTVLCDPDRTGEPKFISYNSSELVLEWSASAGCGFQDDENKGGDKGGDDKKDDDNAGGGEPESVGSGVGWFFLVLLLAFIAYFALGAYYNYSTYGATGADLIPHRDFWREVPYMLSDVFSHLCSTVRPRRTASRGGYISV</sequence>
<accession>A0ABR3JKL6</accession>
<comment type="subcellular location">
    <subcellularLocation>
        <location evidence="1">Preautophagosomal structure membrane</location>
        <topology evidence="1">Single-pass type I membrane protein</topology>
    </subcellularLocation>
</comment>
<organism evidence="10 11">
    <name type="scientific">Hohenbuehelia grisea</name>
    <dbReference type="NCBI Taxonomy" id="104357"/>
    <lineage>
        <taxon>Eukaryota</taxon>
        <taxon>Fungi</taxon>
        <taxon>Dikarya</taxon>
        <taxon>Basidiomycota</taxon>
        <taxon>Agaricomycotina</taxon>
        <taxon>Agaricomycetes</taxon>
        <taxon>Agaricomycetidae</taxon>
        <taxon>Agaricales</taxon>
        <taxon>Pleurotineae</taxon>
        <taxon>Pleurotaceae</taxon>
        <taxon>Hohenbuehelia</taxon>
    </lineage>
</organism>
<dbReference type="PANTHER" id="PTHR15071:SF13">
    <property type="entry name" value="AUTOPHAGY-RELATED PROTEIN 27"/>
    <property type="match status" value="1"/>
</dbReference>
<keyword evidence="5 8" id="KW-1133">Transmembrane helix</keyword>
<protein>
    <recommendedName>
        <fullName evidence="12">Autophagy-related protein 27</fullName>
    </recommendedName>
</protein>
<evidence type="ECO:0000256" key="3">
    <source>
        <dbReference type="ARBA" id="ARBA00022729"/>
    </source>
</evidence>
<proteinExistence type="predicted"/>
<feature type="chain" id="PRO_5046381765" description="Autophagy-related protein 27" evidence="9">
    <location>
        <begin position="31"/>
        <end position="301"/>
    </location>
</feature>
<keyword evidence="4" id="KW-0653">Protein transport</keyword>
<feature type="signal peptide" evidence="9">
    <location>
        <begin position="1"/>
        <end position="30"/>
    </location>
</feature>
<evidence type="ECO:0000313" key="10">
    <source>
        <dbReference type="EMBL" id="KAL0955933.1"/>
    </source>
</evidence>
<keyword evidence="4" id="KW-0813">Transport</keyword>
<feature type="region of interest" description="Disordered" evidence="7">
    <location>
        <begin position="197"/>
        <end position="223"/>
    </location>
</feature>